<organism evidence="2 3">
    <name type="scientific">Scytalidium lignicola</name>
    <name type="common">Hyphomycete</name>
    <dbReference type="NCBI Taxonomy" id="5539"/>
    <lineage>
        <taxon>Eukaryota</taxon>
        <taxon>Fungi</taxon>
        <taxon>Dikarya</taxon>
        <taxon>Ascomycota</taxon>
        <taxon>Pezizomycotina</taxon>
        <taxon>Leotiomycetes</taxon>
        <taxon>Leotiomycetes incertae sedis</taxon>
        <taxon>Scytalidium</taxon>
    </lineage>
</organism>
<evidence type="ECO:0000313" key="3">
    <source>
        <dbReference type="Proteomes" id="UP000258309"/>
    </source>
</evidence>
<dbReference type="PANTHER" id="PTHR43162:SF1">
    <property type="entry name" value="PRESTALK A DIFFERENTIATION PROTEIN A"/>
    <property type="match status" value="1"/>
</dbReference>
<name>A0A3E2GU86_SCYLI</name>
<protein>
    <recommendedName>
        <fullName evidence="1">NmrA-like domain-containing protein</fullName>
    </recommendedName>
</protein>
<feature type="non-terminal residue" evidence="2">
    <location>
        <position position="281"/>
    </location>
</feature>
<dbReference type="PANTHER" id="PTHR43162">
    <property type="match status" value="1"/>
</dbReference>
<dbReference type="OMA" id="LMCERFL"/>
<keyword evidence="3" id="KW-1185">Reference proteome</keyword>
<dbReference type="OrthoDB" id="419598at2759"/>
<dbReference type="Proteomes" id="UP000258309">
    <property type="component" value="Unassembled WGS sequence"/>
</dbReference>
<dbReference type="AlphaFoldDB" id="A0A3E2GU86"/>
<sequence length="281" mass="30730">MSETSSTAMLLLGGTGKIARRLSPLLTARGVFVLLASRTPKKQSHSGCRGVRFDWLNPDTYQCPFDIPSITISTIFLIPPLVPDAFPLIKVFIDIAIDKKVKRIVLLSGSVLHVGDGPALNAVAEENFSEMNHHVTSITEQNCIISGTGNGKLPFISADDIAEVACLTMTDQTLHNTEYLLFGPELLSYDQVAEILSANIGRHISHAKITQQEVAAGMIAGGMDEIYAKGLSELETYVKTGGEERMNDDVLKLTGRPPRSFKDYVQQCVKQNIWKVKEANT</sequence>
<dbReference type="Pfam" id="PF05368">
    <property type="entry name" value="NmrA"/>
    <property type="match status" value="1"/>
</dbReference>
<evidence type="ECO:0000313" key="2">
    <source>
        <dbReference type="EMBL" id="RFU24313.1"/>
    </source>
</evidence>
<dbReference type="InterPro" id="IPR051604">
    <property type="entry name" value="Ergot_Alk_Oxidoreductase"/>
</dbReference>
<dbReference type="STRING" id="5539.A0A3E2GU86"/>
<reference evidence="2 3" key="1">
    <citation type="submission" date="2018-05" db="EMBL/GenBank/DDBJ databases">
        <title>Draft genome sequence of Scytalidium lignicola DSM 105466, a ubiquitous saprotrophic fungus.</title>
        <authorList>
            <person name="Buettner E."/>
            <person name="Gebauer A.M."/>
            <person name="Hofrichter M."/>
            <person name="Liers C."/>
            <person name="Kellner H."/>
        </authorList>
    </citation>
    <scope>NUCLEOTIDE SEQUENCE [LARGE SCALE GENOMIC DNA]</scope>
    <source>
        <strain evidence="2 3">DSM 105466</strain>
    </source>
</reference>
<proteinExistence type="predicted"/>
<dbReference type="EMBL" id="NCSJ02000466">
    <property type="protein sequence ID" value="RFU24313.1"/>
    <property type="molecule type" value="Genomic_DNA"/>
</dbReference>
<feature type="domain" description="NmrA-like" evidence="1">
    <location>
        <begin position="151"/>
        <end position="241"/>
    </location>
</feature>
<dbReference type="InterPro" id="IPR036291">
    <property type="entry name" value="NAD(P)-bd_dom_sf"/>
</dbReference>
<dbReference type="InterPro" id="IPR008030">
    <property type="entry name" value="NmrA-like"/>
</dbReference>
<gene>
    <name evidence="2" type="ORF">B7463_g12021</name>
</gene>
<comment type="caution">
    <text evidence="2">The sequence shown here is derived from an EMBL/GenBank/DDBJ whole genome shotgun (WGS) entry which is preliminary data.</text>
</comment>
<feature type="non-terminal residue" evidence="2">
    <location>
        <position position="1"/>
    </location>
</feature>
<dbReference type="Gene3D" id="3.40.50.720">
    <property type="entry name" value="NAD(P)-binding Rossmann-like Domain"/>
    <property type="match status" value="1"/>
</dbReference>
<evidence type="ECO:0000259" key="1">
    <source>
        <dbReference type="Pfam" id="PF05368"/>
    </source>
</evidence>
<accession>A0A3E2GU86</accession>
<dbReference type="SUPFAM" id="SSF51735">
    <property type="entry name" value="NAD(P)-binding Rossmann-fold domains"/>
    <property type="match status" value="1"/>
</dbReference>